<organism evidence="1 2">
    <name type="scientific">Triticum urartu</name>
    <name type="common">Red wild einkorn</name>
    <name type="synonym">Crithodium urartu</name>
    <dbReference type="NCBI Taxonomy" id="4572"/>
    <lineage>
        <taxon>Eukaryota</taxon>
        <taxon>Viridiplantae</taxon>
        <taxon>Streptophyta</taxon>
        <taxon>Embryophyta</taxon>
        <taxon>Tracheophyta</taxon>
        <taxon>Spermatophyta</taxon>
        <taxon>Magnoliopsida</taxon>
        <taxon>Liliopsida</taxon>
        <taxon>Poales</taxon>
        <taxon>Poaceae</taxon>
        <taxon>BOP clade</taxon>
        <taxon>Pooideae</taxon>
        <taxon>Triticodae</taxon>
        <taxon>Triticeae</taxon>
        <taxon>Triticinae</taxon>
        <taxon>Triticum</taxon>
    </lineage>
</organism>
<evidence type="ECO:0000313" key="1">
    <source>
        <dbReference type="EnsemblPlants" id="TuG1812G0200006147.01.T01"/>
    </source>
</evidence>
<dbReference type="EnsemblPlants" id="TuG1812G0200006147.01.T01">
    <property type="protein sequence ID" value="TuG1812G0200006147.01.T01"/>
    <property type="gene ID" value="TuG1812G0200006147.01"/>
</dbReference>
<sequence length="49" mass="5678">MDQCNPSGILRLPPPPAVHLFRPTWPCQEVIKQRWIIHKNHKVVQDPGV</sequence>
<dbReference type="Proteomes" id="UP000015106">
    <property type="component" value="Chromosome 2"/>
</dbReference>
<name>A0A8R7TQ56_TRIUA</name>
<proteinExistence type="predicted"/>
<reference evidence="1" key="2">
    <citation type="submission" date="2018-03" db="EMBL/GenBank/DDBJ databases">
        <title>The Triticum urartu genome reveals the dynamic nature of wheat genome evolution.</title>
        <authorList>
            <person name="Ling H."/>
            <person name="Ma B."/>
            <person name="Shi X."/>
            <person name="Liu H."/>
            <person name="Dong L."/>
            <person name="Sun H."/>
            <person name="Cao Y."/>
            <person name="Gao Q."/>
            <person name="Zheng S."/>
            <person name="Li Y."/>
            <person name="Yu Y."/>
            <person name="Du H."/>
            <person name="Qi M."/>
            <person name="Li Y."/>
            <person name="Yu H."/>
            <person name="Cui Y."/>
            <person name="Wang N."/>
            <person name="Chen C."/>
            <person name="Wu H."/>
            <person name="Zhao Y."/>
            <person name="Zhang J."/>
            <person name="Li Y."/>
            <person name="Zhou W."/>
            <person name="Zhang B."/>
            <person name="Hu W."/>
            <person name="Eijk M."/>
            <person name="Tang J."/>
            <person name="Witsenboer H."/>
            <person name="Zhao S."/>
            <person name="Li Z."/>
            <person name="Zhang A."/>
            <person name="Wang D."/>
            <person name="Liang C."/>
        </authorList>
    </citation>
    <scope>NUCLEOTIDE SEQUENCE [LARGE SCALE GENOMIC DNA]</scope>
    <source>
        <strain evidence="1">cv. G1812</strain>
    </source>
</reference>
<dbReference type="Gramene" id="TuG1812G0200006147.01.T01">
    <property type="protein sequence ID" value="TuG1812G0200006147.01.T01"/>
    <property type="gene ID" value="TuG1812G0200006147.01"/>
</dbReference>
<accession>A0A8R7TQ56</accession>
<keyword evidence="2" id="KW-1185">Reference proteome</keyword>
<evidence type="ECO:0000313" key="2">
    <source>
        <dbReference type="Proteomes" id="UP000015106"/>
    </source>
</evidence>
<protein>
    <submittedName>
        <fullName evidence="1">Uncharacterized protein</fullName>
    </submittedName>
</protein>
<reference evidence="1" key="3">
    <citation type="submission" date="2022-06" db="UniProtKB">
        <authorList>
            <consortium name="EnsemblPlants"/>
        </authorList>
    </citation>
    <scope>IDENTIFICATION</scope>
</reference>
<dbReference type="AlphaFoldDB" id="A0A8R7TQ56"/>
<reference evidence="2" key="1">
    <citation type="journal article" date="2013" name="Nature">
        <title>Draft genome of the wheat A-genome progenitor Triticum urartu.</title>
        <authorList>
            <person name="Ling H.Q."/>
            <person name="Zhao S."/>
            <person name="Liu D."/>
            <person name="Wang J."/>
            <person name="Sun H."/>
            <person name="Zhang C."/>
            <person name="Fan H."/>
            <person name="Li D."/>
            <person name="Dong L."/>
            <person name="Tao Y."/>
            <person name="Gao C."/>
            <person name="Wu H."/>
            <person name="Li Y."/>
            <person name="Cui Y."/>
            <person name="Guo X."/>
            <person name="Zheng S."/>
            <person name="Wang B."/>
            <person name="Yu K."/>
            <person name="Liang Q."/>
            <person name="Yang W."/>
            <person name="Lou X."/>
            <person name="Chen J."/>
            <person name="Feng M."/>
            <person name="Jian J."/>
            <person name="Zhang X."/>
            <person name="Luo G."/>
            <person name="Jiang Y."/>
            <person name="Liu J."/>
            <person name="Wang Z."/>
            <person name="Sha Y."/>
            <person name="Zhang B."/>
            <person name="Wu H."/>
            <person name="Tang D."/>
            <person name="Shen Q."/>
            <person name="Xue P."/>
            <person name="Zou S."/>
            <person name="Wang X."/>
            <person name="Liu X."/>
            <person name="Wang F."/>
            <person name="Yang Y."/>
            <person name="An X."/>
            <person name="Dong Z."/>
            <person name="Zhang K."/>
            <person name="Zhang X."/>
            <person name="Luo M.C."/>
            <person name="Dvorak J."/>
            <person name="Tong Y."/>
            <person name="Wang J."/>
            <person name="Yang H."/>
            <person name="Li Z."/>
            <person name="Wang D."/>
            <person name="Zhang A."/>
            <person name="Wang J."/>
        </authorList>
    </citation>
    <scope>NUCLEOTIDE SEQUENCE</scope>
    <source>
        <strain evidence="2">cv. G1812</strain>
    </source>
</reference>